<dbReference type="InterPro" id="IPR043129">
    <property type="entry name" value="ATPase_NBD"/>
</dbReference>
<reference evidence="2 3" key="1">
    <citation type="submission" date="2018-04" db="EMBL/GenBank/DDBJ databases">
        <title>Adhaeribacter sp. HMF7616 genome sequencing and assembly.</title>
        <authorList>
            <person name="Kang H."/>
            <person name="Kang J."/>
            <person name="Cha I."/>
            <person name="Kim H."/>
            <person name="Joh K."/>
        </authorList>
    </citation>
    <scope>NUCLEOTIDE SEQUENCE [LARGE SCALE GENOMIC DNA]</scope>
    <source>
        <strain evidence="2 3">HMF7616</strain>
    </source>
</reference>
<dbReference type="Proteomes" id="UP000253919">
    <property type="component" value="Unassembled WGS sequence"/>
</dbReference>
<evidence type="ECO:0000313" key="2">
    <source>
        <dbReference type="EMBL" id="RDC61602.1"/>
    </source>
</evidence>
<dbReference type="PROSITE" id="PS01125">
    <property type="entry name" value="ROK"/>
    <property type="match status" value="1"/>
</dbReference>
<name>A0A369QAX0_9BACT</name>
<dbReference type="Gene3D" id="3.30.420.40">
    <property type="match status" value="2"/>
</dbReference>
<comment type="caution">
    <text evidence="2">The sequence shown here is derived from an EMBL/GenBank/DDBJ whole genome shotgun (WGS) entry which is preliminary data.</text>
</comment>
<evidence type="ECO:0000313" key="3">
    <source>
        <dbReference type="Proteomes" id="UP000253919"/>
    </source>
</evidence>
<dbReference type="EC" id="2.7.1.2" evidence="2"/>
<evidence type="ECO:0000256" key="1">
    <source>
        <dbReference type="ARBA" id="ARBA00006479"/>
    </source>
</evidence>
<protein>
    <submittedName>
        <fullName evidence="2">Glucokinase</fullName>
        <ecNumber evidence="2">2.7.1.2</ecNumber>
    </submittedName>
</protein>
<accession>A0A369QAX0</accession>
<dbReference type="Pfam" id="PF00480">
    <property type="entry name" value="ROK"/>
    <property type="match status" value="1"/>
</dbReference>
<keyword evidence="3" id="KW-1185">Reference proteome</keyword>
<keyword evidence="2" id="KW-0808">Transferase</keyword>
<dbReference type="GO" id="GO:0004340">
    <property type="term" value="F:glucokinase activity"/>
    <property type="evidence" value="ECO:0007669"/>
    <property type="project" value="UniProtKB-EC"/>
</dbReference>
<dbReference type="InterPro" id="IPR049874">
    <property type="entry name" value="ROK_cs"/>
</dbReference>
<dbReference type="SUPFAM" id="SSF53067">
    <property type="entry name" value="Actin-like ATPase domain"/>
    <property type="match status" value="1"/>
</dbReference>
<gene>
    <name evidence="2" type="ORF">AHMF7616_00182</name>
</gene>
<proteinExistence type="inferred from homology"/>
<keyword evidence="2" id="KW-0418">Kinase</keyword>
<dbReference type="PANTHER" id="PTHR18964:SF149">
    <property type="entry name" value="BIFUNCTIONAL UDP-N-ACETYLGLUCOSAMINE 2-EPIMERASE_N-ACETYLMANNOSAMINE KINASE"/>
    <property type="match status" value="1"/>
</dbReference>
<dbReference type="EMBL" id="QASA01000001">
    <property type="protein sequence ID" value="RDC61602.1"/>
    <property type="molecule type" value="Genomic_DNA"/>
</dbReference>
<organism evidence="2 3">
    <name type="scientific">Adhaeribacter pallidiroseus</name>
    <dbReference type="NCBI Taxonomy" id="2072847"/>
    <lineage>
        <taxon>Bacteria</taxon>
        <taxon>Pseudomonadati</taxon>
        <taxon>Bacteroidota</taxon>
        <taxon>Cytophagia</taxon>
        <taxon>Cytophagales</taxon>
        <taxon>Hymenobacteraceae</taxon>
        <taxon>Adhaeribacter</taxon>
    </lineage>
</organism>
<dbReference type="AlphaFoldDB" id="A0A369QAX0"/>
<sequence>MHMTTAIGIDLGGTNIKGALINAATGEILHQTVQATGSNTSHSNGAGSHWKKVICQIVQELKSKSIYPVDALGLAAPGLPNTSNTSIINMPGRLDGLENLIWSEVLQEKELWVLNDAHAALMAEATFGVGQNFKNIVMLTLGTGVGGGILINGELYQGNYQMAGHLGHMTLDVDREDPGITGMPGTLENAMGDATVAIRSFKKFTSTKSLVAAHLQGDTFATYVWLNSVRKLALGICSICNLLSPDLIILGAA</sequence>
<dbReference type="InterPro" id="IPR000600">
    <property type="entry name" value="ROK"/>
</dbReference>
<dbReference type="PANTHER" id="PTHR18964">
    <property type="entry name" value="ROK (REPRESSOR, ORF, KINASE) FAMILY"/>
    <property type="match status" value="1"/>
</dbReference>
<comment type="similarity">
    <text evidence="1">Belongs to the ROK (NagC/XylR) family.</text>
</comment>